<evidence type="ECO:0000313" key="4">
    <source>
        <dbReference type="WBParaSite" id="HNAJ_0000147001-mRNA-1"/>
    </source>
</evidence>
<organism evidence="4">
    <name type="scientific">Rodentolepis nana</name>
    <name type="common">Dwarf tapeworm</name>
    <name type="synonym">Hymenolepis nana</name>
    <dbReference type="NCBI Taxonomy" id="102285"/>
    <lineage>
        <taxon>Eukaryota</taxon>
        <taxon>Metazoa</taxon>
        <taxon>Spiralia</taxon>
        <taxon>Lophotrochozoa</taxon>
        <taxon>Platyhelminthes</taxon>
        <taxon>Cestoda</taxon>
        <taxon>Eucestoda</taxon>
        <taxon>Cyclophyllidea</taxon>
        <taxon>Hymenolepididae</taxon>
        <taxon>Rodentolepis</taxon>
    </lineage>
</organism>
<accession>A0A0R3T398</accession>
<gene>
    <name evidence="2" type="ORF">HNAJ_LOCUS1469</name>
</gene>
<reference evidence="2 3" key="2">
    <citation type="submission" date="2018-11" db="EMBL/GenBank/DDBJ databases">
        <authorList>
            <consortium name="Pathogen Informatics"/>
        </authorList>
    </citation>
    <scope>NUCLEOTIDE SEQUENCE [LARGE SCALE GENOMIC DNA]</scope>
</reference>
<dbReference type="Proteomes" id="UP000278807">
    <property type="component" value="Unassembled WGS sequence"/>
</dbReference>
<sequence>MTLSGLSSPAATVEVVSEIQVNVTEYLNGAVTAIIVNSTLKETGLLANSTTTVDLHFTTDLFNTTDSNYTPDSNSTVNSNYAFDSDYTTDPTFNYTLEFSMASTNWTEGNTTTETPRKIIIVNDNSPPKQPTLNETSTSQELENKLNKAEKIGAIVGSLMAIFVLAVIIAIYFLYRKH</sequence>
<evidence type="ECO:0000313" key="3">
    <source>
        <dbReference type="Proteomes" id="UP000278807"/>
    </source>
</evidence>
<evidence type="ECO:0000313" key="2">
    <source>
        <dbReference type="EMBL" id="VDN97328.1"/>
    </source>
</evidence>
<evidence type="ECO:0000256" key="1">
    <source>
        <dbReference type="SAM" id="Phobius"/>
    </source>
</evidence>
<keyword evidence="3" id="KW-1185">Reference proteome</keyword>
<keyword evidence="1" id="KW-1133">Transmembrane helix</keyword>
<dbReference type="EMBL" id="UZAE01000575">
    <property type="protein sequence ID" value="VDN97328.1"/>
    <property type="molecule type" value="Genomic_DNA"/>
</dbReference>
<proteinExistence type="predicted"/>
<dbReference type="WBParaSite" id="HNAJ_0000147001-mRNA-1">
    <property type="protein sequence ID" value="HNAJ_0000147001-mRNA-1"/>
    <property type="gene ID" value="HNAJ_0000147001"/>
</dbReference>
<feature type="transmembrane region" description="Helical" evidence="1">
    <location>
        <begin position="152"/>
        <end position="175"/>
    </location>
</feature>
<name>A0A0R3T398_RODNA</name>
<dbReference type="AlphaFoldDB" id="A0A0R3T398"/>
<protein>
    <submittedName>
        <fullName evidence="4">Cadherin domain-containing protein</fullName>
    </submittedName>
</protein>
<keyword evidence="1" id="KW-0812">Transmembrane</keyword>
<reference evidence="4" key="1">
    <citation type="submission" date="2017-02" db="UniProtKB">
        <authorList>
            <consortium name="WormBaseParasite"/>
        </authorList>
    </citation>
    <scope>IDENTIFICATION</scope>
</reference>
<dbReference type="OrthoDB" id="6285151at2759"/>
<keyword evidence="1" id="KW-0472">Membrane</keyword>